<reference evidence="1" key="2">
    <citation type="journal article" date="2015" name="Data Brief">
        <title>Shoot transcriptome of the giant reed, Arundo donax.</title>
        <authorList>
            <person name="Barrero R.A."/>
            <person name="Guerrero F.D."/>
            <person name="Moolhuijzen P."/>
            <person name="Goolsby J.A."/>
            <person name="Tidwell J."/>
            <person name="Bellgard S.E."/>
            <person name="Bellgard M.I."/>
        </authorList>
    </citation>
    <scope>NUCLEOTIDE SEQUENCE</scope>
    <source>
        <tissue evidence="1">Shoot tissue taken approximately 20 cm above the soil surface</tissue>
    </source>
</reference>
<reference evidence="1" key="1">
    <citation type="submission" date="2014-09" db="EMBL/GenBank/DDBJ databases">
        <authorList>
            <person name="Magalhaes I.L.F."/>
            <person name="Oliveira U."/>
            <person name="Santos F.R."/>
            <person name="Vidigal T.H.D.A."/>
            <person name="Brescovit A.D."/>
            <person name="Santos A.J."/>
        </authorList>
    </citation>
    <scope>NUCLEOTIDE SEQUENCE</scope>
    <source>
        <tissue evidence="1">Shoot tissue taken approximately 20 cm above the soil surface</tissue>
    </source>
</reference>
<evidence type="ECO:0000313" key="1">
    <source>
        <dbReference type="EMBL" id="JAE09513.1"/>
    </source>
</evidence>
<dbReference type="EMBL" id="GBRH01188383">
    <property type="protein sequence ID" value="JAE09513.1"/>
    <property type="molecule type" value="Transcribed_RNA"/>
</dbReference>
<accession>A0A0A9FMG7</accession>
<organism evidence="1">
    <name type="scientific">Arundo donax</name>
    <name type="common">Giant reed</name>
    <name type="synonym">Donax arundinaceus</name>
    <dbReference type="NCBI Taxonomy" id="35708"/>
    <lineage>
        <taxon>Eukaryota</taxon>
        <taxon>Viridiplantae</taxon>
        <taxon>Streptophyta</taxon>
        <taxon>Embryophyta</taxon>
        <taxon>Tracheophyta</taxon>
        <taxon>Spermatophyta</taxon>
        <taxon>Magnoliopsida</taxon>
        <taxon>Liliopsida</taxon>
        <taxon>Poales</taxon>
        <taxon>Poaceae</taxon>
        <taxon>PACMAD clade</taxon>
        <taxon>Arundinoideae</taxon>
        <taxon>Arundineae</taxon>
        <taxon>Arundo</taxon>
    </lineage>
</organism>
<protein>
    <submittedName>
        <fullName evidence="1">Uncharacterized protein</fullName>
    </submittedName>
</protein>
<sequence length="31" mass="3606">MVIFLSLKYKQDTSVVSSFIPSNTNKIYLLR</sequence>
<dbReference type="AlphaFoldDB" id="A0A0A9FMG7"/>
<name>A0A0A9FMG7_ARUDO</name>
<proteinExistence type="predicted"/>